<dbReference type="Pfam" id="PF13573">
    <property type="entry name" value="SprB"/>
    <property type="match status" value="2"/>
</dbReference>
<sequence length="418" mass="45405">NLNITPGNEVEWTGGISVEGIEAGDHILFIRVRDSVGVWSIVYTKPFSIVGLSSVTNSPICQGSEDGIATVTIKGGKRPFTYLWDDPEQQSDSTATGLKAGTYTVTVLDSDGAVIKEQVEITEFDPIAIAITTSDTECKESKGSATAVATGQNPPFSYLWTSGSDKASATNLSSGIWEVTVTDNVGNSAYDEMILTVPAPESDPEEPEPEEPVTDSSAPQLTQFVLTPKVVNTDDRDQELNPMVHLTDDLKGVYGKGDQADPSYTGSSVMMRLRPEAGGDEKVDFILNRVSGDDLSGVYGARPIMPKGSKLGVWRVEYLYLVDRAGKYKYLSATEIDALLPGKQGTTIINKGHPKEGKPRIGPKTYVNGYRAKAISKKKVATASLSWKVKNNTRTAYVKLKIQKRVKSKLRVKRKARY</sequence>
<dbReference type="Gene3D" id="2.60.40.740">
    <property type="match status" value="1"/>
</dbReference>
<evidence type="ECO:0000313" key="2">
    <source>
        <dbReference type="EMBL" id="KKK86022.1"/>
    </source>
</evidence>
<feature type="non-terminal residue" evidence="2">
    <location>
        <position position="418"/>
    </location>
</feature>
<evidence type="ECO:0000256" key="1">
    <source>
        <dbReference type="SAM" id="MobiDB-lite"/>
    </source>
</evidence>
<comment type="caution">
    <text evidence="2">The sequence shown here is derived from an EMBL/GenBank/DDBJ whole genome shotgun (WGS) entry which is preliminary data.</text>
</comment>
<feature type="region of interest" description="Disordered" evidence="1">
    <location>
        <begin position="199"/>
        <end position="221"/>
    </location>
</feature>
<dbReference type="InterPro" id="IPR025667">
    <property type="entry name" value="SprB_repeat"/>
</dbReference>
<dbReference type="AlphaFoldDB" id="A0A0F8YX46"/>
<accession>A0A0F8YX46</accession>
<protein>
    <submittedName>
        <fullName evidence="2">Uncharacterized protein</fullName>
    </submittedName>
</protein>
<proteinExistence type="predicted"/>
<organism evidence="2">
    <name type="scientific">marine sediment metagenome</name>
    <dbReference type="NCBI Taxonomy" id="412755"/>
    <lineage>
        <taxon>unclassified sequences</taxon>
        <taxon>metagenomes</taxon>
        <taxon>ecological metagenomes</taxon>
    </lineage>
</organism>
<dbReference type="EMBL" id="LAZR01051039">
    <property type="protein sequence ID" value="KKK86022.1"/>
    <property type="molecule type" value="Genomic_DNA"/>
</dbReference>
<feature type="compositionally biased region" description="Acidic residues" evidence="1">
    <location>
        <begin position="202"/>
        <end position="213"/>
    </location>
</feature>
<gene>
    <name evidence="2" type="ORF">LCGC14_2767400</name>
</gene>
<reference evidence="2" key="1">
    <citation type="journal article" date="2015" name="Nature">
        <title>Complex archaea that bridge the gap between prokaryotes and eukaryotes.</title>
        <authorList>
            <person name="Spang A."/>
            <person name="Saw J.H."/>
            <person name="Jorgensen S.L."/>
            <person name="Zaremba-Niedzwiedzka K."/>
            <person name="Martijn J."/>
            <person name="Lind A.E."/>
            <person name="van Eijk R."/>
            <person name="Schleper C."/>
            <person name="Guy L."/>
            <person name="Ettema T.J."/>
        </authorList>
    </citation>
    <scope>NUCLEOTIDE SEQUENCE</scope>
</reference>
<feature type="non-terminal residue" evidence="2">
    <location>
        <position position="1"/>
    </location>
</feature>
<name>A0A0F8YX46_9ZZZZ</name>